<keyword evidence="11" id="KW-0456">Lyase</keyword>
<dbReference type="Gene3D" id="1.10.340.30">
    <property type="entry name" value="Hypothetical protein, domain 2"/>
    <property type="match status" value="1"/>
</dbReference>
<evidence type="ECO:0000256" key="8">
    <source>
        <dbReference type="ARBA" id="ARBA00023014"/>
    </source>
</evidence>
<keyword evidence="8" id="KW-0411">Iron-sulfur</keyword>
<evidence type="ECO:0000256" key="10">
    <source>
        <dbReference type="ARBA" id="ARBA00023204"/>
    </source>
</evidence>
<evidence type="ECO:0000259" key="13">
    <source>
        <dbReference type="SMART" id="SM00478"/>
    </source>
</evidence>
<keyword evidence="12" id="KW-0326">Glycosidase</keyword>
<evidence type="ECO:0000256" key="7">
    <source>
        <dbReference type="ARBA" id="ARBA00023004"/>
    </source>
</evidence>
<evidence type="ECO:0000256" key="6">
    <source>
        <dbReference type="ARBA" id="ARBA00022801"/>
    </source>
</evidence>
<evidence type="ECO:0000256" key="1">
    <source>
        <dbReference type="ARBA" id="ARBA00001966"/>
    </source>
</evidence>
<dbReference type="AlphaFoldDB" id="A0A6J6NXV6"/>
<dbReference type="EMBL" id="CAEZXP010000001">
    <property type="protein sequence ID" value="CAB4691700.1"/>
    <property type="molecule type" value="Genomic_DNA"/>
</dbReference>
<dbReference type="Pfam" id="PF10576">
    <property type="entry name" value="EndIII_4Fe-2S"/>
    <property type="match status" value="1"/>
</dbReference>
<dbReference type="Pfam" id="PF00730">
    <property type="entry name" value="HhH-GPD"/>
    <property type="match status" value="1"/>
</dbReference>
<dbReference type="GO" id="GO:0003677">
    <property type="term" value="F:DNA binding"/>
    <property type="evidence" value="ECO:0007669"/>
    <property type="project" value="UniProtKB-KW"/>
</dbReference>
<comment type="similarity">
    <text evidence="2">Belongs to the Nth/MutY family.</text>
</comment>
<sequence length="225" mass="25660">MTRSYVREARRRVGPKRDRVALILAALAVEHADAGIALAFANDLELLVSVMLSAQTTDVNVNRVTETLFKKYRRPEDYLAVSQEELERDIFQTGFFRQKAKSLRGTMRILIEEFDGQVPERFDDLLRLPGVARKTANVVCAERGEAQGIVVDTHVRRISQRLGFTRQEDPVKIERDLIKIVPRADWARFPHLLIWHGRRICDARKPDCASCPIAGLCPSSRVEPR</sequence>
<dbReference type="InterPro" id="IPR023170">
    <property type="entry name" value="HhH_base_excis_C"/>
</dbReference>
<dbReference type="FunFam" id="1.10.1670.10:FF:000001">
    <property type="entry name" value="Endonuclease III"/>
    <property type="match status" value="1"/>
</dbReference>
<feature type="domain" description="HhH-GPD" evidence="13">
    <location>
        <begin position="52"/>
        <end position="199"/>
    </location>
</feature>
<dbReference type="SMART" id="SM00478">
    <property type="entry name" value="ENDO3c"/>
    <property type="match status" value="1"/>
</dbReference>
<name>A0A6J6NXV6_9ZZZZ</name>
<comment type="cofactor">
    <cofactor evidence="1">
        <name>[4Fe-4S] cluster</name>
        <dbReference type="ChEBI" id="CHEBI:49883"/>
    </cofactor>
</comment>
<dbReference type="InterPro" id="IPR011257">
    <property type="entry name" value="DNA_glycosylase"/>
</dbReference>
<dbReference type="GO" id="GO:0019104">
    <property type="term" value="F:DNA N-glycosylase activity"/>
    <property type="evidence" value="ECO:0007669"/>
    <property type="project" value="UniProtKB-ARBA"/>
</dbReference>
<dbReference type="InterPro" id="IPR003265">
    <property type="entry name" value="HhH-GPD_domain"/>
</dbReference>
<evidence type="ECO:0000256" key="3">
    <source>
        <dbReference type="ARBA" id="ARBA00022485"/>
    </source>
</evidence>
<dbReference type="SUPFAM" id="SSF48150">
    <property type="entry name" value="DNA-glycosylase"/>
    <property type="match status" value="1"/>
</dbReference>
<dbReference type="PANTHER" id="PTHR10359">
    <property type="entry name" value="A/G-SPECIFIC ADENINE GLYCOSYLASE/ENDONUCLEASE III"/>
    <property type="match status" value="1"/>
</dbReference>
<keyword evidence="5" id="KW-0227">DNA damage</keyword>
<gene>
    <name evidence="14" type="ORF">UFOPK2399_00762</name>
</gene>
<dbReference type="CDD" id="cd00056">
    <property type="entry name" value="ENDO3c"/>
    <property type="match status" value="1"/>
</dbReference>
<dbReference type="FunFam" id="1.10.340.30:FF:000001">
    <property type="entry name" value="Endonuclease III"/>
    <property type="match status" value="1"/>
</dbReference>
<keyword evidence="4" id="KW-0479">Metal-binding</keyword>
<reference evidence="14" key="1">
    <citation type="submission" date="2020-05" db="EMBL/GenBank/DDBJ databases">
        <authorList>
            <person name="Chiriac C."/>
            <person name="Salcher M."/>
            <person name="Ghai R."/>
            <person name="Kavagutti S V."/>
        </authorList>
    </citation>
    <scope>NUCLEOTIDE SEQUENCE</scope>
</reference>
<keyword evidence="7" id="KW-0408">Iron</keyword>
<dbReference type="PANTHER" id="PTHR10359:SF18">
    <property type="entry name" value="ENDONUCLEASE III"/>
    <property type="match status" value="1"/>
</dbReference>
<dbReference type="InterPro" id="IPR005759">
    <property type="entry name" value="Nth"/>
</dbReference>
<evidence type="ECO:0000256" key="2">
    <source>
        <dbReference type="ARBA" id="ARBA00008343"/>
    </source>
</evidence>
<dbReference type="Gene3D" id="1.10.1670.10">
    <property type="entry name" value="Helix-hairpin-Helix base-excision DNA repair enzymes (C-terminal)"/>
    <property type="match status" value="1"/>
</dbReference>
<evidence type="ECO:0000256" key="4">
    <source>
        <dbReference type="ARBA" id="ARBA00022723"/>
    </source>
</evidence>
<dbReference type="GO" id="GO:0006285">
    <property type="term" value="P:base-excision repair, AP site formation"/>
    <property type="evidence" value="ECO:0007669"/>
    <property type="project" value="TreeGrafter"/>
</dbReference>
<dbReference type="PIRSF" id="PIRSF001435">
    <property type="entry name" value="Nth"/>
    <property type="match status" value="1"/>
</dbReference>
<evidence type="ECO:0000256" key="12">
    <source>
        <dbReference type="ARBA" id="ARBA00023295"/>
    </source>
</evidence>
<keyword evidence="9" id="KW-0238">DNA-binding</keyword>
<proteinExistence type="inferred from homology"/>
<keyword evidence="3" id="KW-0004">4Fe-4S</keyword>
<dbReference type="SMART" id="SM00525">
    <property type="entry name" value="FES"/>
    <property type="match status" value="1"/>
</dbReference>
<evidence type="ECO:0000256" key="5">
    <source>
        <dbReference type="ARBA" id="ARBA00022763"/>
    </source>
</evidence>
<evidence type="ECO:0000313" key="14">
    <source>
        <dbReference type="EMBL" id="CAB4691700.1"/>
    </source>
</evidence>
<accession>A0A6J6NXV6</accession>
<dbReference type="InterPro" id="IPR003651">
    <property type="entry name" value="Endonuclease3_FeS-loop_motif"/>
</dbReference>
<organism evidence="14">
    <name type="scientific">freshwater metagenome</name>
    <dbReference type="NCBI Taxonomy" id="449393"/>
    <lineage>
        <taxon>unclassified sequences</taxon>
        <taxon>metagenomes</taxon>
        <taxon>ecological metagenomes</taxon>
    </lineage>
</organism>
<keyword evidence="10" id="KW-0234">DNA repair</keyword>
<dbReference type="GO" id="GO:0003906">
    <property type="term" value="F:DNA-(apurinic or apyrimidinic site) endonuclease activity"/>
    <property type="evidence" value="ECO:0007669"/>
    <property type="project" value="InterPro"/>
</dbReference>
<evidence type="ECO:0000256" key="9">
    <source>
        <dbReference type="ARBA" id="ARBA00023125"/>
    </source>
</evidence>
<dbReference type="NCBIfam" id="TIGR01083">
    <property type="entry name" value="nth"/>
    <property type="match status" value="1"/>
</dbReference>
<evidence type="ECO:0000256" key="11">
    <source>
        <dbReference type="ARBA" id="ARBA00023239"/>
    </source>
</evidence>
<dbReference type="GO" id="GO:0051539">
    <property type="term" value="F:4 iron, 4 sulfur cluster binding"/>
    <property type="evidence" value="ECO:0007669"/>
    <property type="project" value="UniProtKB-KW"/>
</dbReference>
<keyword evidence="6" id="KW-0378">Hydrolase</keyword>
<dbReference type="GO" id="GO:0046872">
    <property type="term" value="F:metal ion binding"/>
    <property type="evidence" value="ECO:0007669"/>
    <property type="project" value="UniProtKB-KW"/>
</dbReference>
<dbReference type="GO" id="GO:0016829">
    <property type="term" value="F:lyase activity"/>
    <property type="evidence" value="ECO:0007669"/>
    <property type="project" value="UniProtKB-KW"/>
</dbReference>
<dbReference type="HAMAP" id="MF_00942">
    <property type="entry name" value="Nth"/>
    <property type="match status" value="1"/>
</dbReference>
<protein>
    <submittedName>
        <fullName evidence="14">Unannotated protein</fullName>
    </submittedName>
</protein>